<evidence type="ECO:0000313" key="15">
    <source>
        <dbReference type="EMBL" id="APF18068.1"/>
    </source>
</evidence>
<dbReference type="InterPro" id="IPR039426">
    <property type="entry name" value="TonB-dep_rcpt-like"/>
</dbReference>
<dbReference type="OrthoDB" id="1109239at2"/>
<dbReference type="HOGENOM" id="CLU_008287_18_5_0"/>
<accession>H1XND8</accession>
<dbReference type="RefSeq" id="WP_006929342.1">
    <property type="nucleotide sequence ID" value="NZ_CM001402.1"/>
</dbReference>
<name>H1XND8_CALAY</name>
<keyword evidence="6 11" id="KW-0798">TonB box</keyword>
<dbReference type="eggNOG" id="COG4206">
    <property type="taxonomic scope" value="Bacteria"/>
</dbReference>
<evidence type="ECO:0000256" key="12">
    <source>
        <dbReference type="SAM" id="SignalP"/>
    </source>
</evidence>
<evidence type="ECO:0000256" key="10">
    <source>
        <dbReference type="PROSITE-ProRule" id="PRU01360"/>
    </source>
</evidence>
<dbReference type="InterPro" id="IPR037066">
    <property type="entry name" value="Plug_dom_sf"/>
</dbReference>
<keyword evidence="4 10" id="KW-0812">Transmembrane</keyword>
<evidence type="ECO:0000256" key="4">
    <source>
        <dbReference type="ARBA" id="ARBA00022692"/>
    </source>
</evidence>
<keyword evidence="9 10" id="KW-0998">Cell outer membrane</keyword>
<organism evidence="16 17">
    <name type="scientific">Caldithrix abyssi DSM 13497</name>
    <dbReference type="NCBI Taxonomy" id="880073"/>
    <lineage>
        <taxon>Bacteria</taxon>
        <taxon>Pseudomonadati</taxon>
        <taxon>Calditrichota</taxon>
        <taxon>Calditrichia</taxon>
        <taxon>Calditrichales</taxon>
        <taxon>Calditrichaceae</taxon>
        <taxon>Caldithrix</taxon>
    </lineage>
</organism>
<keyword evidence="5 12" id="KW-0732">Signal</keyword>
<reference evidence="15 18" key="2">
    <citation type="submission" date="2016-11" db="EMBL/GenBank/DDBJ databases">
        <title>Genomic analysis of Caldithrix abyssi and proposal of a novel bacterial phylum Caldithrichaeota.</title>
        <authorList>
            <person name="Kublanov I."/>
            <person name="Sigalova O."/>
            <person name="Gavrilov S."/>
            <person name="Lebedinsky A."/>
            <person name="Ivanova N."/>
            <person name="Daum C."/>
            <person name="Reddy T."/>
            <person name="Klenk H.P."/>
            <person name="Goker M."/>
            <person name="Reva O."/>
            <person name="Miroshnichenko M."/>
            <person name="Kyprides N."/>
            <person name="Woyke T."/>
            <person name="Gelfand M."/>
        </authorList>
    </citation>
    <scope>NUCLEOTIDE SEQUENCE [LARGE SCALE GENOMIC DNA]</scope>
    <source>
        <strain evidence="15 18">LF13</strain>
    </source>
</reference>
<gene>
    <name evidence="15" type="ORF">Cabys_1319</name>
    <name evidence="16" type="ORF">Calab_2499</name>
</gene>
<keyword evidence="17" id="KW-1185">Reference proteome</keyword>
<evidence type="ECO:0000313" key="18">
    <source>
        <dbReference type="Proteomes" id="UP000183868"/>
    </source>
</evidence>
<dbReference type="Proteomes" id="UP000004671">
    <property type="component" value="Chromosome"/>
</dbReference>
<evidence type="ECO:0000256" key="1">
    <source>
        <dbReference type="ARBA" id="ARBA00004571"/>
    </source>
</evidence>
<dbReference type="PROSITE" id="PS52016">
    <property type="entry name" value="TONB_DEPENDENT_REC_3"/>
    <property type="match status" value="1"/>
</dbReference>
<reference evidence="16 17" key="1">
    <citation type="submission" date="2011-09" db="EMBL/GenBank/DDBJ databases">
        <title>The permanent draft genome of Caldithrix abyssi DSM 13497.</title>
        <authorList>
            <consortium name="US DOE Joint Genome Institute (JGI-PGF)"/>
            <person name="Lucas S."/>
            <person name="Han J."/>
            <person name="Lapidus A."/>
            <person name="Bruce D."/>
            <person name="Goodwin L."/>
            <person name="Pitluck S."/>
            <person name="Peters L."/>
            <person name="Kyrpides N."/>
            <person name="Mavromatis K."/>
            <person name="Ivanova N."/>
            <person name="Mikhailova N."/>
            <person name="Chertkov O."/>
            <person name="Detter J.C."/>
            <person name="Tapia R."/>
            <person name="Han C."/>
            <person name="Land M."/>
            <person name="Hauser L."/>
            <person name="Markowitz V."/>
            <person name="Cheng J.-F."/>
            <person name="Hugenholtz P."/>
            <person name="Woyke T."/>
            <person name="Wu D."/>
            <person name="Spring S."/>
            <person name="Brambilla E."/>
            <person name="Klenk H.-P."/>
            <person name="Eisen J.A."/>
        </authorList>
    </citation>
    <scope>NUCLEOTIDE SEQUENCE [LARGE SCALE GENOMIC DNA]</scope>
    <source>
        <strain evidence="16 17">DSM 13497</strain>
    </source>
</reference>
<evidence type="ECO:0000256" key="3">
    <source>
        <dbReference type="ARBA" id="ARBA00022452"/>
    </source>
</evidence>
<dbReference type="EMBL" id="CM001402">
    <property type="protein sequence ID" value="EHO42109.1"/>
    <property type="molecule type" value="Genomic_DNA"/>
</dbReference>
<keyword evidence="7 10" id="KW-0472">Membrane</keyword>
<dbReference type="Pfam" id="PF00593">
    <property type="entry name" value="TonB_dep_Rec_b-barrel"/>
    <property type="match status" value="1"/>
</dbReference>
<dbReference type="InterPro" id="IPR000531">
    <property type="entry name" value="Beta-barrel_TonB"/>
</dbReference>
<proteinExistence type="inferred from homology"/>
<dbReference type="Proteomes" id="UP000183868">
    <property type="component" value="Chromosome"/>
</dbReference>
<evidence type="ECO:0000256" key="11">
    <source>
        <dbReference type="RuleBase" id="RU003357"/>
    </source>
</evidence>
<evidence type="ECO:0000256" key="7">
    <source>
        <dbReference type="ARBA" id="ARBA00023136"/>
    </source>
</evidence>
<evidence type="ECO:0000313" key="16">
    <source>
        <dbReference type="EMBL" id="EHO42109.1"/>
    </source>
</evidence>
<protein>
    <submittedName>
        <fullName evidence="15 16">TonB-dependent receptor</fullName>
    </submittedName>
</protein>
<keyword evidence="8 16" id="KW-0675">Receptor</keyword>
<dbReference type="PROSITE" id="PS00430">
    <property type="entry name" value="TONB_DEPENDENT_REC_1"/>
    <property type="match status" value="1"/>
</dbReference>
<dbReference type="Gene3D" id="2.40.170.20">
    <property type="entry name" value="TonB-dependent receptor, beta-barrel domain"/>
    <property type="match status" value="1"/>
</dbReference>
<evidence type="ECO:0000256" key="8">
    <source>
        <dbReference type="ARBA" id="ARBA00023170"/>
    </source>
</evidence>
<dbReference type="GO" id="GO:0044718">
    <property type="term" value="P:siderophore transmembrane transport"/>
    <property type="evidence" value="ECO:0007669"/>
    <property type="project" value="TreeGrafter"/>
</dbReference>
<dbReference type="KEGG" id="caby:Cabys_1319"/>
<dbReference type="Gene3D" id="2.170.130.10">
    <property type="entry name" value="TonB-dependent receptor, plug domain"/>
    <property type="match status" value="1"/>
</dbReference>
<dbReference type="InParanoid" id="H1XND8"/>
<dbReference type="AlphaFoldDB" id="H1XND8"/>
<dbReference type="InterPro" id="IPR036942">
    <property type="entry name" value="Beta-barrel_TonB_sf"/>
</dbReference>
<feature type="domain" description="TonB-dependent receptor plug" evidence="14">
    <location>
        <begin position="48"/>
        <end position="164"/>
    </location>
</feature>
<evidence type="ECO:0000256" key="5">
    <source>
        <dbReference type="ARBA" id="ARBA00022729"/>
    </source>
</evidence>
<keyword evidence="2 10" id="KW-0813">Transport</keyword>
<comment type="similarity">
    <text evidence="10 11">Belongs to the TonB-dependent receptor family.</text>
</comment>
<dbReference type="PANTHER" id="PTHR30069:SF29">
    <property type="entry name" value="HEMOGLOBIN AND HEMOGLOBIN-HAPTOGLOBIN-BINDING PROTEIN 1-RELATED"/>
    <property type="match status" value="1"/>
</dbReference>
<feature type="domain" description="TonB-dependent receptor-like beta-barrel" evidence="13">
    <location>
        <begin position="220"/>
        <end position="590"/>
    </location>
</feature>
<comment type="subcellular location">
    <subcellularLocation>
        <location evidence="1 10">Cell outer membrane</location>
        <topology evidence="1 10">Multi-pass membrane protein</topology>
    </subcellularLocation>
</comment>
<evidence type="ECO:0000256" key="9">
    <source>
        <dbReference type="ARBA" id="ARBA00023237"/>
    </source>
</evidence>
<dbReference type="GO" id="GO:0009279">
    <property type="term" value="C:cell outer membrane"/>
    <property type="evidence" value="ECO:0007669"/>
    <property type="project" value="UniProtKB-SubCell"/>
</dbReference>
<dbReference type="PANTHER" id="PTHR30069">
    <property type="entry name" value="TONB-DEPENDENT OUTER MEMBRANE RECEPTOR"/>
    <property type="match status" value="1"/>
</dbReference>
<dbReference type="InterPro" id="IPR010916">
    <property type="entry name" value="TonB_box_CS"/>
</dbReference>
<evidence type="ECO:0000259" key="13">
    <source>
        <dbReference type="Pfam" id="PF00593"/>
    </source>
</evidence>
<dbReference type="InterPro" id="IPR012910">
    <property type="entry name" value="Plug_dom"/>
</dbReference>
<feature type="signal peptide" evidence="12">
    <location>
        <begin position="1"/>
        <end position="19"/>
    </location>
</feature>
<evidence type="ECO:0000256" key="2">
    <source>
        <dbReference type="ARBA" id="ARBA00022448"/>
    </source>
</evidence>
<dbReference type="SUPFAM" id="SSF56935">
    <property type="entry name" value="Porins"/>
    <property type="match status" value="1"/>
</dbReference>
<dbReference type="STRING" id="880073.Cabys_1319"/>
<evidence type="ECO:0000256" key="6">
    <source>
        <dbReference type="ARBA" id="ARBA00023077"/>
    </source>
</evidence>
<dbReference type="PaxDb" id="880073-Calab_2499"/>
<sequence length="620" mass="68798" precursor="true">MRRILIAILLIGSFSGIHARQQQSADTLAVFTSRDSIVVIGNRIATSVRNLAYSYQIVSGEMVQQLSGHSALEMVDLNFPSAYVLENKALGYGVGPEGAGILNLRGIGGKPNTGVLVLLNGHPDFMGIFGHPLPDVYGNEDIERIEILAGPSSTVFGDHAMGGVVNLVTAPQFKHLARVRAEFGSFGTQIFSVALQKKIANNGLFFTARKQKSDGHISQTSFESLHLQGGWQYQINPAWKLLVQGRYVPYQFDDPARGEVDRLNLGAYAKIKRGTAEISLQNNTQKWKGAFQLYANAGHHEFYDGFKSDDFSYGFSAYQFMQYSGALAFAGGMDVIYYGGKAKNDFAKLPNGAPIVNPDAHDLTSAGVYGVVFYTPLPQVNLKAGLRYQYNSLPLNQISPFLGASYTMANGLHFYLNYQTGFRAPTLMELYLFPSANPELKNEKVQSVELGTSFAYSKSGQVRVALFKNKVRDLIQALPTLTPPPPTRFVNGPQSDQWGVEVLIKQKILSHLFAQIGYGFLEPDLLTAYNPKHQIKYLLSYQKERYYLNVYGKFVQKLYAGNNETLPLPDYHLLNVQAGVNVFNLDLFVRLLNALDENYLSRPDFPAPGRQVRVGFTFRL</sequence>
<dbReference type="EMBL" id="CP018099">
    <property type="protein sequence ID" value="APF18068.1"/>
    <property type="molecule type" value="Genomic_DNA"/>
</dbReference>
<dbReference type="Pfam" id="PF07715">
    <property type="entry name" value="Plug"/>
    <property type="match status" value="1"/>
</dbReference>
<dbReference type="GO" id="GO:0015344">
    <property type="term" value="F:siderophore uptake transmembrane transporter activity"/>
    <property type="evidence" value="ECO:0007669"/>
    <property type="project" value="TreeGrafter"/>
</dbReference>
<keyword evidence="3 10" id="KW-1134">Transmembrane beta strand</keyword>
<evidence type="ECO:0000259" key="14">
    <source>
        <dbReference type="Pfam" id="PF07715"/>
    </source>
</evidence>
<feature type="chain" id="PRO_5009695189" evidence="12">
    <location>
        <begin position="20"/>
        <end position="620"/>
    </location>
</feature>
<evidence type="ECO:0000313" key="17">
    <source>
        <dbReference type="Proteomes" id="UP000004671"/>
    </source>
</evidence>